<protein>
    <submittedName>
        <fullName evidence="2">Uncharacterized protein</fullName>
    </submittedName>
</protein>
<name>A0A0F8E3W2_METMZ</name>
<comment type="caution">
    <text evidence="2">The sequence shown here is derived from an EMBL/GenBank/DDBJ whole genome shotgun (WGS) entry which is preliminary data.</text>
</comment>
<dbReference type="Proteomes" id="UP000034399">
    <property type="component" value="Unassembled WGS sequence"/>
</dbReference>
<accession>A0A0F8E3W2</accession>
<sequence>MRYKQILNLALVLMLLLITTVNTTLAADDDDAMDKIYSDDKVFGYDKNKDYDITDEISLQEGFDSASALPGWQLLVLGLLLLFVLVVIVVPSVFGWNIIKGGKAATKENPVEAARGIKDTKMVNRAYFEEVAEGALFIGVILFAAFMFM</sequence>
<keyword evidence="1" id="KW-0812">Transmembrane</keyword>
<evidence type="ECO:0000313" key="3">
    <source>
        <dbReference type="Proteomes" id="UP000034399"/>
    </source>
</evidence>
<evidence type="ECO:0000313" key="2">
    <source>
        <dbReference type="EMBL" id="KKG35377.1"/>
    </source>
</evidence>
<organism evidence="2 3">
    <name type="scientific">Methanosarcina mazei</name>
    <name type="common">Methanosarcina frisia</name>
    <dbReference type="NCBI Taxonomy" id="2209"/>
    <lineage>
        <taxon>Archaea</taxon>
        <taxon>Methanobacteriati</taxon>
        <taxon>Methanobacteriota</taxon>
        <taxon>Stenosarchaea group</taxon>
        <taxon>Methanomicrobia</taxon>
        <taxon>Methanosarcinales</taxon>
        <taxon>Methanosarcinaceae</taxon>
        <taxon>Methanosarcina</taxon>
    </lineage>
</organism>
<feature type="transmembrane region" description="Helical" evidence="1">
    <location>
        <begin position="131"/>
        <end position="148"/>
    </location>
</feature>
<dbReference type="EMBL" id="JJPA01000071">
    <property type="protein sequence ID" value="KKG35377.1"/>
    <property type="molecule type" value="Genomic_DNA"/>
</dbReference>
<dbReference type="AlphaFoldDB" id="A0A0F8E3W2"/>
<dbReference type="RefSeq" id="WP_048044052.1">
    <property type="nucleotide sequence ID" value="NZ_JJPA01000071.1"/>
</dbReference>
<keyword evidence="1" id="KW-0472">Membrane</keyword>
<reference evidence="2 3" key="1">
    <citation type="journal article" date="2015" name="ISME J.">
        <title>Genomic and phenotypic differentiation among Methanosarcina mazei populations from Columbia River sediment.</title>
        <authorList>
            <person name="Youngblut N.D."/>
            <person name="Wirth J.S."/>
            <person name="Henriksen J.R."/>
            <person name="Smith M."/>
            <person name="Simon H."/>
            <person name="Metcalf W.W."/>
            <person name="Whitaker R.J."/>
        </authorList>
    </citation>
    <scope>NUCLEOTIDE SEQUENCE [LARGE SCALE GENOMIC DNA]</scope>
    <source>
        <strain evidence="2 3">3.F.A.1A.1</strain>
    </source>
</reference>
<proteinExistence type="predicted"/>
<feature type="transmembrane region" description="Helical" evidence="1">
    <location>
        <begin position="74"/>
        <end position="99"/>
    </location>
</feature>
<evidence type="ECO:0000256" key="1">
    <source>
        <dbReference type="SAM" id="Phobius"/>
    </source>
</evidence>
<dbReference type="PATRIC" id="fig|2209.61.peg.3385"/>
<keyword evidence="1" id="KW-1133">Transmembrane helix</keyword>
<gene>
    <name evidence="2" type="ORF">DU52_15725</name>
</gene>